<proteinExistence type="predicted"/>
<reference evidence="2" key="2">
    <citation type="submission" date="2007-03" db="EMBL/GenBank/DDBJ databases">
        <authorList>
            <consortium name="The International Medicago Genome Annotation Group"/>
        </authorList>
    </citation>
    <scope>NUCLEOTIDE SEQUENCE</scope>
</reference>
<gene>
    <name evidence="2" type="ORF">MtrDRAFT_AC157894g7v2</name>
</gene>
<accession>Q2HRT8</accession>
<evidence type="ECO:0000313" key="2">
    <source>
        <dbReference type="EMBL" id="ABD33185.1"/>
    </source>
</evidence>
<dbReference type="AlphaFoldDB" id="Q2HRT8"/>
<evidence type="ECO:0000256" key="1">
    <source>
        <dbReference type="SAM" id="MobiDB-lite"/>
    </source>
</evidence>
<name>Q2HRT8_MEDTR</name>
<feature type="region of interest" description="Disordered" evidence="1">
    <location>
        <begin position="1"/>
        <end position="25"/>
    </location>
</feature>
<feature type="compositionally biased region" description="Basic and acidic residues" evidence="1">
    <location>
        <begin position="12"/>
        <end position="25"/>
    </location>
</feature>
<dbReference type="EMBL" id="AC157894">
    <property type="protein sequence ID" value="ABD33185.1"/>
    <property type="molecule type" value="Genomic_DNA"/>
</dbReference>
<sequence>MVESYPAISEKAVGKAVEKDGEKNKEVKSDLKKAEYSAPISIEEKVATNDDKEHLILLKDLQERQMMKSRRLRQ</sequence>
<organism evidence="2">
    <name type="scientific">Medicago truncatula</name>
    <name type="common">Barrel medic</name>
    <name type="synonym">Medicago tribuloides</name>
    <dbReference type="NCBI Taxonomy" id="3880"/>
    <lineage>
        <taxon>Eukaryota</taxon>
        <taxon>Viridiplantae</taxon>
        <taxon>Streptophyta</taxon>
        <taxon>Embryophyta</taxon>
        <taxon>Tracheophyta</taxon>
        <taxon>Spermatophyta</taxon>
        <taxon>Magnoliopsida</taxon>
        <taxon>eudicotyledons</taxon>
        <taxon>Gunneridae</taxon>
        <taxon>Pentapetalae</taxon>
        <taxon>rosids</taxon>
        <taxon>fabids</taxon>
        <taxon>Fabales</taxon>
        <taxon>Fabaceae</taxon>
        <taxon>Papilionoideae</taxon>
        <taxon>50 kb inversion clade</taxon>
        <taxon>NPAAA clade</taxon>
        <taxon>Hologalegina</taxon>
        <taxon>IRL clade</taxon>
        <taxon>Trifolieae</taxon>
        <taxon>Medicago</taxon>
    </lineage>
</organism>
<reference evidence="2" key="1">
    <citation type="submission" date="2005-04" db="EMBL/GenBank/DDBJ databases">
        <authorList>
            <person name="Town C.D."/>
        </authorList>
    </citation>
    <scope>NUCLEOTIDE SEQUENCE</scope>
</reference>
<protein>
    <submittedName>
        <fullName evidence="2">Uncharacterized protein</fullName>
    </submittedName>
</protein>